<dbReference type="SUPFAM" id="SSF56112">
    <property type="entry name" value="Protein kinase-like (PK-like)"/>
    <property type="match status" value="1"/>
</dbReference>
<evidence type="ECO:0008006" key="2">
    <source>
        <dbReference type="Google" id="ProtNLM"/>
    </source>
</evidence>
<proteinExistence type="predicted"/>
<dbReference type="SUPFAM" id="SSF56784">
    <property type="entry name" value="HAD-like"/>
    <property type="match status" value="1"/>
</dbReference>
<dbReference type="AlphaFoldDB" id="A0A6C0CDP5"/>
<dbReference type="InterPro" id="IPR023214">
    <property type="entry name" value="HAD_sf"/>
</dbReference>
<dbReference type="EMBL" id="MN739394">
    <property type="protein sequence ID" value="QHT02427.1"/>
    <property type="molecule type" value="Genomic_DNA"/>
</dbReference>
<accession>A0A6C0CDP5</accession>
<dbReference type="InterPro" id="IPR029044">
    <property type="entry name" value="Nucleotide-diphossugar_trans"/>
</dbReference>
<dbReference type="SUPFAM" id="SSF53448">
    <property type="entry name" value="Nucleotide-diphospho-sugar transferases"/>
    <property type="match status" value="1"/>
</dbReference>
<reference evidence="1" key="1">
    <citation type="journal article" date="2020" name="Nature">
        <title>Giant virus diversity and host interactions through global metagenomics.</title>
        <authorList>
            <person name="Schulz F."/>
            <person name="Roux S."/>
            <person name="Paez-Espino D."/>
            <person name="Jungbluth S."/>
            <person name="Walsh D.A."/>
            <person name="Denef V.J."/>
            <person name="McMahon K.D."/>
            <person name="Konstantinidis K.T."/>
            <person name="Eloe-Fadrosh E.A."/>
            <person name="Kyrpides N.C."/>
            <person name="Woyke T."/>
        </authorList>
    </citation>
    <scope>NUCLEOTIDE SEQUENCE</scope>
    <source>
        <strain evidence="1">GVMAG-M-3300020565-3</strain>
    </source>
</reference>
<dbReference type="InterPro" id="IPR036412">
    <property type="entry name" value="HAD-like_sf"/>
</dbReference>
<organism evidence="1">
    <name type="scientific">viral metagenome</name>
    <dbReference type="NCBI Taxonomy" id="1070528"/>
    <lineage>
        <taxon>unclassified sequences</taxon>
        <taxon>metagenomes</taxon>
        <taxon>organismal metagenomes</taxon>
    </lineage>
</organism>
<dbReference type="Gene3D" id="3.40.50.1000">
    <property type="entry name" value="HAD superfamily/HAD-like"/>
    <property type="match status" value="1"/>
</dbReference>
<evidence type="ECO:0000313" key="1">
    <source>
        <dbReference type="EMBL" id="QHT02427.1"/>
    </source>
</evidence>
<dbReference type="Gene3D" id="3.90.1200.10">
    <property type="match status" value="1"/>
</dbReference>
<dbReference type="Gene3D" id="3.90.550.10">
    <property type="entry name" value="Spore Coat Polysaccharide Biosynthesis Protein SpsA, Chain A"/>
    <property type="match status" value="1"/>
</dbReference>
<protein>
    <recommendedName>
        <fullName evidence="2">Nucleotidyl transferase domain-containing protein</fullName>
    </recommendedName>
</protein>
<dbReference type="InterPro" id="IPR011009">
    <property type="entry name" value="Kinase-like_dom_sf"/>
</dbReference>
<name>A0A6C0CDP5_9ZZZZ</name>
<sequence>MKYIILCGGIGKQTTRHSQHPQHSQHSSLPKPLNLIQGRHMIEYIIDNIPSNEVFIIYNIFLDEYNFQEILINKCKSKKFHFSQIDYLTRGAVETAFVGINKFIDNCGDDNIVFIDNDNIHNINKKIPVFDNEFIGYSTLASEPTPLTPSCLAPTEFSFIRFVNNQITHIEEKKKISGFYCCGFYGFKNIKNFLKYARTLLLSLNKDAEAAASSASSASSASDASDTAFYFSALYNIIIKSGEKVEPFFIEETKHIGTFKDIIDNNYTISKNRLRICFDLDNTLVSYPTIAGDYSTVKPIAHNLSLLKRLKNDGHEIIIYTARRMKTHGGNVGKVIKDIAGITIDTLERLNIEYDELIFGKPIADIYIDDRAINPYINDISYFGLFYDTSNASQFIPNKIKNNKYNQIKRCDEHIVKTGPFDILKGELYYYQNIPRGFENYFPKLIDYKKYEDTIELKIEYIEGIPLYYLYKNCLLTHRHIDDLFDILDRLHSAPAHNSIVITSNNVKNNYIKKLENRFNIQDYYFEDASDVFMDIIADIERHFNPVISPVIHGDFWFSNIILSYEGCYRFVDMKGAIDNILTLNGDIYYDYGKLYQSILGYDLVLNDCDSTEQTKEYIQSMKAYFLQKCIAKQLDITYLKCVVKGLVFGTMPFISHYSRDIKNNIWELIKGDLLNSADI</sequence>